<evidence type="ECO:0000256" key="1">
    <source>
        <dbReference type="SAM" id="MobiDB-lite"/>
    </source>
</evidence>
<dbReference type="SUPFAM" id="SSF53098">
    <property type="entry name" value="Ribonuclease H-like"/>
    <property type="match status" value="1"/>
</dbReference>
<accession>A0A8J4E582</accession>
<organism evidence="2 3">
    <name type="scientific">Virgisporangium aurantiacum</name>
    <dbReference type="NCBI Taxonomy" id="175570"/>
    <lineage>
        <taxon>Bacteria</taxon>
        <taxon>Bacillati</taxon>
        <taxon>Actinomycetota</taxon>
        <taxon>Actinomycetes</taxon>
        <taxon>Micromonosporales</taxon>
        <taxon>Micromonosporaceae</taxon>
        <taxon>Virgisporangium</taxon>
    </lineage>
</organism>
<dbReference type="InterPro" id="IPR012337">
    <property type="entry name" value="RNaseH-like_sf"/>
</dbReference>
<gene>
    <name evidence="2" type="ORF">Vau01_095220</name>
</gene>
<dbReference type="Proteomes" id="UP000612585">
    <property type="component" value="Unassembled WGS sequence"/>
</dbReference>
<keyword evidence="3" id="KW-1185">Reference proteome</keyword>
<evidence type="ECO:0000313" key="2">
    <source>
        <dbReference type="EMBL" id="GIJ62006.1"/>
    </source>
</evidence>
<evidence type="ECO:0008006" key="4">
    <source>
        <dbReference type="Google" id="ProtNLM"/>
    </source>
</evidence>
<sequence>MIDLHSRRLAGWAIADHMRTELVHDALSAAQRTRGSLHGALMHTDTDRNPYRPPRCVELDAIQARVGTVQPHPVLDVLDNGSRGARPERVARVRRERKR</sequence>
<evidence type="ECO:0000313" key="3">
    <source>
        <dbReference type="Proteomes" id="UP000612585"/>
    </source>
</evidence>
<name>A0A8J4E582_9ACTN</name>
<dbReference type="EMBL" id="BOPG01000072">
    <property type="protein sequence ID" value="GIJ62006.1"/>
    <property type="molecule type" value="Genomic_DNA"/>
</dbReference>
<protein>
    <recommendedName>
        <fullName evidence="4">Integrase core domain-containing protein</fullName>
    </recommendedName>
</protein>
<feature type="region of interest" description="Disordered" evidence="1">
    <location>
        <begin position="73"/>
        <end position="99"/>
    </location>
</feature>
<dbReference type="AlphaFoldDB" id="A0A8J4E582"/>
<comment type="caution">
    <text evidence="2">The sequence shown here is derived from an EMBL/GenBank/DDBJ whole genome shotgun (WGS) entry which is preliminary data.</text>
</comment>
<proteinExistence type="predicted"/>
<reference evidence="2" key="1">
    <citation type="submission" date="2021-01" db="EMBL/GenBank/DDBJ databases">
        <title>Whole genome shotgun sequence of Virgisporangium aurantiacum NBRC 16421.</title>
        <authorList>
            <person name="Komaki H."/>
            <person name="Tamura T."/>
        </authorList>
    </citation>
    <scope>NUCLEOTIDE SEQUENCE</scope>
    <source>
        <strain evidence="2">NBRC 16421</strain>
    </source>
</reference>